<organism evidence="2 3">
    <name type="scientific">Halobellus clavatus</name>
    <dbReference type="NCBI Taxonomy" id="660517"/>
    <lineage>
        <taxon>Archaea</taxon>
        <taxon>Methanobacteriati</taxon>
        <taxon>Methanobacteriota</taxon>
        <taxon>Stenosarchaea group</taxon>
        <taxon>Halobacteria</taxon>
        <taxon>Halobacteriales</taxon>
        <taxon>Haloferacaceae</taxon>
        <taxon>Halobellus</taxon>
    </lineage>
</organism>
<dbReference type="AlphaFoldDB" id="A0A1H3J0A8"/>
<protein>
    <recommendedName>
        <fullName evidence="1">Domain of unknown function domain-containing protein</fullName>
    </recommendedName>
</protein>
<keyword evidence="3" id="KW-1185">Reference proteome</keyword>
<evidence type="ECO:0000313" key="3">
    <source>
        <dbReference type="Proteomes" id="UP000199170"/>
    </source>
</evidence>
<evidence type="ECO:0000313" key="2">
    <source>
        <dbReference type="EMBL" id="SDY33035.1"/>
    </source>
</evidence>
<reference evidence="3" key="1">
    <citation type="submission" date="2016-10" db="EMBL/GenBank/DDBJ databases">
        <authorList>
            <person name="Varghese N."/>
            <person name="Submissions S."/>
        </authorList>
    </citation>
    <scope>NUCLEOTIDE SEQUENCE [LARGE SCALE GENOMIC DNA]</scope>
    <source>
        <strain evidence="3">CGMCC 1.10118</strain>
    </source>
</reference>
<accession>A0A1H3J0A8</accession>
<name>A0A1H3J0A8_9EURY</name>
<proteinExistence type="predicted"/>
<gene>
    <name evidence="2" type="ORF">SAMN04487946_11186</name>
</gene>
<evidence type="ECO:0000259" key="1">
    <source>
        <dbReference type="Pfam" id="PF26404"/>
    </source>
</evidence>
<dbReference type="EMBL" id="FNPB01000011">
    <property type="protein sequence ID" value="SDY33035.1"/>
    <property type="molecule type" value="Genomic_DNA"/>
</dbReference>
<dbReference type="InterPro" id="IPR058415">
    <property type="entry name" value="DUF8102"/>
</dbReference>
<dbReference type="Pfam" id="PF26404">
    <property type="entry name" value="DUF8102"/>
    <property type="match status" value="1"/>
</dbReference>
<feature type="domain" description="Domain of unknown function" evidence="1">
    <location>
        <begin position="12"/>
        <end position="71"/>
    </location>
</feature>
<sequence>MTRSDDPRPGAVLTRQQRDYLRGNVDKSGDADRAFRYKIRKRLRAAMHDLALVYNHLSTDELRTTFEDDHRPDEPGDDPIPGYAPRNKYGFIGHGYEDELGIPREGDLESGFPGEMNVIEAGLLHLIESNPRYSKTNPSMQRSLRDSAAYLCRAATAAQIKPDRVLEDGYNVFLRDHERMDWIAYVRKYSENAAYKEALDIIKSPERTDLNRMHRTAINRRGKTVNDLVERFD</sequence>
<dbReference type="Proteomes" id="UP000199170">
    <property type="component" value="Unassembled WGS sequence"/>
</dbReference>